<proteinExistence type="predicted"/>
<reference evidence="1" key="1">
    <citation type="submission" date="2014-12" db="EMBL/GenBank/DDBJ databases">
        <title>Insight into the proteome of Arion vulgaris.</title>
        <authorList>
            <person name="Aradska J."/>
            <person name="Bulat T."/>
            <person name="Smidak R."/>
            <person name="Sarate P."/>
            <person name="Gangsoo J."/>
            <person name="Sialana F."/>
            <person name="Bilban M."/>
            <person name="Lubec G."/>
        </authorList>
    </citation>
    <scope>NUCLEOTIDE SEQUENCE</scope>
    <source>
        <tissue evidence="1">Skin</tissue>
    </source>
</reference>
<sequence length="61" mass="7287">MAESRKKIYILYTVYLKNFHGWLEMLKTSSQELLDTHRAEILGDHLIPYENVRRATHTQNL</sequence>
<evidence type="ECO:0000313" key="2">
    <source>
        <dbReference type="EMBL" id="CEK69623.1"/>
    </source>
</evidence>
<organism evidence="1">
    <name type="scientific">Arion vulgaris</name>
    <dbReference type="NCBI Taxonomy" id="1028688"/>
    <lineage>
        <taxon>Eukaryota</taxon>
        <taxon>Metazoa</taxon>
        <taxon>Spiralia</taxon>
        <taxon>Lophotrochozoa</taxon>
        <taxon>Mollusca</taxon>
        <taxon>Gastropoda</taxon>
        <taxon>Heterobranchia</taxon>
        <taxon>Euthyneura</taxon>
        <taxon>Panpulmonata</taxon>
        <taxon>Eupulmonata</taxon>
        <taxon>Stylommatophora</taxon>
        <taxon>Helicina</taxon>
        <taxon>Arionoidea</taxon>
        <taxon>Arionidae</taxon>
        <taxon>Arion</taxon>
    </lineage>
</organism>
<protein>
    <submittedName>
        <fullName evidence="1">Uncharacterized protein</fullName>
    </submittedName>
</protein>
<dbReference type="AlphaFoldDB" id="A0A0B6ZMJ8"/>
<accession>A0A0B6ZMJ8</accession>
<dbReference type="EMBL" id="HACG01022758">
    <property type="protein sequence ID" value="CEK69623.1"/>
    <property type="molecule type" value="Transcribed_RNA"/>
</dbReference>
<name>A0A0B6ZMJ8_9EUPU</name>
<gene>
    <name evidence="1" type="primary">ORF70900</name>
    <name evidence="2" type="synonym">ORF70903</name>
</gene>
<dbReference type="EMBL" id="HACG01022757">
    <property type="protein sequence ID" value="CEK69622.1"/>
    <property type="molecule type" value="Transcribed_RNA"/>
</dbReference>
<evidence type="ECO:0000313" key="1">
    <source>
        <dbReference type="EMBL" id="CEK69622.1"/>
    </source>
</evidence>